<sequence>MREPRLPLESIPPSHIASPGSACRCRRHIKGSHGGARPTPAPPVASPLALLTARWLAPHTLIGSCNAMREKAHHYIGMVRENSLNILEFVPGRSIQSLLGGLGSKALGQIMLFSNICEQLYGGPWRFARAAWHHRVTKMESCTE</sequence>
<dbReference type="Gramene" id="ONIVA10G09930.4">
    <property type="protein sequence ID" value="ONIVA10G09930.4"/>
    <property type="gene ID" value="ONIVA10G09930"/>
</dbReference>
<proteinExistence type="predicted"/>
<evidence type="ECO:0000313" key="3">
    <source>
        <dbReference type="Proteomes" id="UP000006591"/>
    </source>
</evidence>
<protein>
    <submittedName>
        <fullName evidence="2">Uncharacterized protein</fullName>
    </submittedName>
</protein>
<name>A0A0E0ISC0_ORYNI</name>
<dbReference type="AlphaFoldDB" id="A0A0E0ISC0"/>
<keyword evidence="3" id="KW-1185">Reference proteome</keyword>
<evidence type="ECO:0000256" key="1">
    <source>
        <dbReference type="SAM" id="MobiDB-lite"/>
    </source>
</evidence>
<feature type="region of interest" description="Disordered" evidence="1">
    <location>
        <begin position="1"/>
        <end position="21"/>
    </location>
</feature>
<evidence type="ECO:0000313" key="2">
    <source>
        <dbReference type="EnsemblPlants" id="ONIVA10G09930.4"/>
    </source>
</evidence>
<dbReference type="OMA" id="CNAMREK"/>
<accession>A0A0E0ISC0</accession>
<organism evidence="2">
    <name type="scientific">Oryza nivara</name>
    <name type="common">Indian wild rice</name>
    <name type="synonym">Oryza sativa f. spontanea</name>
    <dbReference type="NCBI Taxonomy" id="4536"/>
    <lineage>
        <taxon>Eukaryota</taxon>
        <taxon>Viridiplantae</taxon>
        <taxon>Streptophyta</taxon>
        <taxon>Embryophyta</taxon>
        <taxon>Tracheophyta</taxon>
        <taxon>Spermatophyta</taxon>
        <taxon>Magnoliopsida</taxon>
        <taxon>Liliopsida</taxon>
        <taxon>Poales</taxon>
        <taxon>Poaceae</taxon>
        <taxon>BOP clade</taxon>
        <taxon>Oryzoideae</taxon>
        <taxon>Oryzeae</taxon>
        <taxon>Oryzinae</taxon>
        <taxon>Oryza</taxon>
    </lineage>
</organism>
<dbReference type="EnsemblPlants" id="ONIVA10G09930.4">
    <property type="protein sequence ID" value="ONIVA10G09930.4"/>
    <property type="gene ID" value="ONIVA10G09930"/>
</dbReference>
<reference evidence="2" key="1">
    <citation type="submission" date="2015-04" db="UniProtKB">
        <authorList>
            <consortium name="EnsemblPlants"/>
        </authorList>
    </citation>
    <scope>IDENTIFICATION</scope>
    <source>
        <strain evidence="2">SL10</strain>
    </source>
</reference>
<reference evidence="2" key="2">
    <citation type="submission" date="2018-04" db="EMBL/GenBank/DDBJ databases">
        <title>OnivRS2 (Oryza nivara Reference Sequence Version 2).</title>
        <authorList>
            <person name="Zhang J."/>
            <person name="Kudrna D."/>
            <person name="Lee S."/>
            <person name="Talag J."/>
            <person name="Rajasekar S."/>
            <person name="Welchert J."/>
            <person name="Hsing Y.-I."/>
            <person name="Wing R.A."/>
        </authorList>
    </citation>
    <scope>NUCLEOTIDE SEQUENCE [LARGE SCALE GENOMIC DNA]</scope>
</reference>
<dbReference type="Proteomes" id="UP000006591">
    <property type="component" value="Chromosome 10"/>
</dbReference>